<dbReference type="SUPFAM" id="SSF54695">
    <property type="entry name" value="POZ domain"/>
    <property type="match status" value="1"/>
</dbReference>
<evidence type="ECO:0000256" key="2">
    <source>
        <dbReference type="ARBA" id="ARBA00010846"/>
    </source>
</evidence>
<dbReference type="InterPro" id="IPR000210">
    <property type="entry name" value="BTB/POZ_dom"/>
</dbReference>
<dbReference type="InterPro" id="IPR008974">
    <property type="entry name" value="TRAF-like"/>
</dbReference>
<evidence type="ECO:0000256" key="1">
    <source>
        <dbReference type="ARBA" id="ARBA00004906"/>
    </source>
</evidence>
<evidence type="ECO:0000313" key="5">
    <source>
        <dbReference type="EMBL" id="KAF8720545.1"/>
    </source>
</evidence>
<accession>A0A835C5I6</accession>
<dbReference type="Gene3D" id="2.60.210.10">
    <property type="entry name" value="Apoptosis, Tumor Necrosis Factor Receptor Associated Protein 2, Chain A"/>
    <property type="match status" value="1"/>
</dbReference>
<dbReference type="Pfam" id="PF22486">
    <property type="entry name" value="MATH_2"/>
    <property type="match status" value="1"/>
</dbReference>
<dbReference type="Gene3D" id="1.25.40.420">
    <property type="match status" value="1"/>
</dbReference>
<dbReference type="InterPro" id="IPR002083">
    <property type="entry name" value="MATH/TRAF_dom"/>
</dbReference>
<comment type="pathway">
    <text evidence="1">Protein modification; protein ubiquitination.</text>
</comment>
<dbReference type="OrthoDB" id="673902at2759"/>
<dbReference type="EMBL" id="JACEFO010001695">
    <property type="protein sequence ID" value="KAF8720545.1"/>
    <property type="molecule type" value="Genomic_DNA"/>
</dbReference>
<dbReference type="PANTHER" id="PTHR26379">
    <property type="entry name" value="BTB/POZ AND MATH DOMAIN-CONTAINING PROTEIN 1"/>
    <property type="match status" value="1"/>
</dbReference>
<dbReference type="SMART" id="SM00225">
    <property type="entry name" value="BTB"/>
    <property type="match status" value="1"/>
</dbReference>
<dbReference type="SMART" id="SM00061">
    <property type="entry name" value="MATH"/>
    <property type="match status" value="1"/>
</dbReference>
<evidence type="ECO:0000259" key="4">
    <source>
        <dbReference type="PROSITE" id="PS50144"/>
    </source>
</evidence>
<evidence type="ECO:0000259" key="3">
    <source>
        <dbReference type="PROSITE" id="PS50097"/>
    </source>
</evidence>
<organism evidence="5 6">
    <name type="scientific">Digitaria exilis</name>
    <dbReference type="NCBI Taxonomy" id="1010633"/>
    <lineage>
        <taxon>Eukaryota</taxon>
        <taxon>Viridiplantae</taxon>
        <taxon>Streptophyta</taxon>
        <taxon>Embryophyta</taxon>
        <taxon>Tracheophyta</taxon>
        <taxon>Spermatophyta</taxon>
        <taxon>Magnoliopsida</taxon>
        <taxon>Liliopsida</taxon>
        <taxon>Poales</taxon>
        <taxon>Poaceae</taxon>
        <taxon>PACMAD clade</taxon>
        <taxon>Panicoideae</taxon>
        <taxon>Panicodae</taxon>
        <taxon>Paniceae</taxon>
        <taxon>Anthephorinae</taxon>
        <taxon>Digitaria</taxon>
    </lineage>
</organism>
<dbReference type="InterPro" id="IPR011333">
    <property type="entry name" value="SKP1/BTB/POZ_sf"/>
</dbReference>
<comment type="caution">
    <text evidence="5">The sequence shown here is derived from an EMBL/GenBank/DDBJ whole genome shotgun (WGS) entry which is preliminary data.</text>
</comment>
<dbReference type="CDD" id="cd18280">
    <property type="entry name" value="BTB_POZ_BPM_plant"/>
    <property type="match status" value="1"/>
</dbReference>
<reference evidence="5" key="1">
    <citation type="submission" date="2020-07" db="EMBL/GenBank/DDBJ databases">
        <title>Genome sequence and genetic diversity analysis of an under-domesticated orphan crop, white fonio (Digitaria exilis).</title>
        <authorList>
            <person name="Bennetzen J.L."/>
            <person name="Chen S."/>
            <person name="Ma X."/>
            <person name="Wang X."/>
            <person name="Yssel A.E.J."/>
            <person name="Chaluvadi S.R."/>
            <person name="Johnson M."/>
            <person name="Gangashetty P."/>
            <person name="Hamidou F."/>
            <person name="Sanogo M.D."/>
            <person name="Zwaenepoel A."/>
            <person name="Wallace J."/>
            <person name="Van De Peer Y."/>
            <person name="Van Deynze A."/>
        </authorList>
    </citation>
    <scope>NUCLEOTIDE SEQUENCE</scope>
    <source>
        <tissue evidence="5">Leaves</tissue>
    </source>
</reference>
<gene>
    <name evidence="5" type="ORF">HU200_023799</name>
</gene>
<dbReference type="SUPFAM" id="SSF49599">
    <property type="entry name" value="TRAF domain-like"/>
    <property type="match status" value="1"/>
</dbReference>
<feature type="domain" description="BTB" evidence="3">
    <location>
        <begin position="252"/>
        <end position="316"/>
    </location>
</feature>
<comment type="similarity">
    <text evidence="2">Belongs to the Tdpoz family.</text>
</comment>
<keyword evidence="6" id="KW-1185">Reference proteome</keyword>
<dbReference type="Pfam" id="PF24570">
    <property type="entry name" value="BACK_BPM_SPOP"/>
    <property type="match status" value="1"/>
</dbReference>
<dbReference type="InterPro" id="IPR045005">
    <property type="entry name" value="BPM1-6"/>
</dbReference>
<protein>
    <recommendedName>
        <fullName evidence="7">Speckle-type POZ protein</fullName>
    </recommendedName>
</protein>
<evidence type="ECO:0008006" key="7">
    <source>
        <dbReference type="Google" id="ProtNLM"/>
    </source>
</evidence>
<dbReference type="Gene3D" id="3.30.710.10">
    <property type="entry name" value="Potassium Channel Kv1.1, Chain A"/>
    <property type="match status" value="1"/>
</dbReference>
<feature type="domain" description="MATH" evidence="4">
    <location>
        <begin position="88"/>
        <end position="217"/>
    </location>
</feature>
<dbReference type="InterPro" id="IPR056423">
    <property type="entry name" value="BACK_BPM_SPOP"/>
</dbReference>
<dbReference type="PROSITE" id="PS50097">
    <property type="entry name" value="BTB"/>
    <property type="match status" value="1"/>
</dbReference>
<proteinExistence type="inferred from homology"/>
<dbReference type="Proteomes" id="UP000636709">
    <property type="component" value="Unassembled WGS sequence"/>
</dbReference>
<evidence type="ECO:0000313" key="6">
    <source>
        <dbReference type="Proteomes" id="UP000636709"/>
    </source>
</evidence>
<dbReference type="PANTHER" id="PTHR26379:SF498">
    <property type="entry name" value="OS10G0425700 PROTEIN"/>
    <property type="match status" value="1"/>
</dbReference>
<dbReference type="Pfam" id="PF00651">
    <property type="entry name" value="BTB"/>
    <property type="match status" value="1"/>
</dbReference>
<dbReference type="CDD" id="cd00121">
    <property type="entry name" value="MATH"/>
    <property type="match status" value="1"/>
</dbReference>
<dbReference type="PROSITE" id="PS50144">
    <property type="entry name" value="MATH"/>
    <property type="match status" value="1"/>
</dbReference>
<dbReference type="AlphaFoldDB" id="A0A835C5I6"/>
<dbReference type="GO" id="GO:0016567">
    <property type="term" value="P:protein ubiquitination"/>
    <property type="evidence" value="ECO:0007669"/>
    <property type="project" value="InterPro"/>
</dbReference>
<name>A0A835C5I6_9POAL</name>
<sequence>MLVHARRVRVSDCKITDSVAGLVAKPERTQKPQFPTAVAGVDTRRQPYPSRAHSAPYVTASLHAGILARCGRWGPSRSASAIVAGAATGYHVLKIAGYSRTKEALPNGQRIDSSHFLVGGRTWFVKYFPNGSAAEDADFISLFLSLHDKVAEAVKAQFTVSLLDQDGKPVPFYSRATEFVNFSEKPGGWGYPRFMERESLEKSKYICGDCFTVRFDVTVLKDVQTVETPFLVVPPSDMHKHFGDLLSSKEGADVKFRVGKKTFSAHRLVLSTRSRVFKAELYGKMKESATSNVIHINDMEAEVFDALLTFMYTDSLPEMMEQEESAMAQHLLVAADRYNLERLKLICEGKLCNHIDSDSVATILALAEQHNCPVLKDACFAFLSSSGTLNAVIETDGFEHLIVSCPRVLKELVSKVVPH</sequence>